<dbReference type="GeneID" id="18931991"/>
<dbReference type="HOGENOM" id="CLU_2979599_0_0_1"/>
<dbReference type="RefSeq" id="XP_007410761.1">
    <property type="nucleotide sequence ID" value="XM_007410699.1"/>
</dbReference>
<reference evidence="2" key="1">
    <citation type="journal article" date="2011" name="Proc. Natl. Acad. Sci. U.S.A.">
        <title>Obligate biotrophy features unraveled by the genomic analysis of rust fungi.</title>
        <authorList>
            <person name="Duplessis S."/>
            <person name="Cuomo C.A."/>
            <person name="Lin Y.-C."/>
            <person name="Aerts A."/>
            <person name="Tisserant E."/>
            <person name="Veneault-Fourrey C."/>
            <person name="Joly D.L."/>
            <person name="Hacquard S."/>
            <person name="Amselem J."/>
            <person name="Cantarel B.L."/>
            <person name="Chiu R."/>
            <person name="Coutinho P.M."/>
            <person name="Feau N."/>
            <person name="Field M."/>
            <person name="Frey P."/>
            <person name="Gelhaye E."/>
            <person name="Goldberg J."/>
            <person name="Grabherr M.G."/>
            <person name="Kodira C.D."/>
            <person name="Kohler A."/>
            <person name="Kuees U."/>
            <person name="Lindquist E.A."/>
            <person name="Lucas S.M."/>
            <person name="Mago R."/>
            <person name="Mauceli E."/>
            <person name="Morin E."/>
            <person name="Murat C."/>
            <person name="Pangilinan J.L."/>
            <person name="Park R."/>
            <person name="Pearson M."/>
            <person name="Quesneville H."/>
            <person name="Rouhier N."/>
            <person name="Sakthikumar S."/>
            <person name="Salamov A.A."/>
            <person name="Schmutz J."/>
            <person name="Selles B."/>
            <person name="Shapiro H."/>
            <person name="Tanguay P."/>
            <person name="Tuskan G.A."/>
            <person name="Henrissat B."/>
            <person name="Van de Peer Y."/>
            <person name="Rouze P."/>
            <person name="Ellis J.G."/>
            <person name="Dodds P.N."/>
            <person name="Schein J.E."/>
            <person name="Zhong S."/>
            <person name="Hamelin R.C."/>
            <person name="Grigoriev I.V."/>
            <person name="Szabo L.J."/>
            <person name="Martin F."/>
        </authorList>
    </citation>
    <scope>NUCLEOTIDE SEQUENCE [LARGE SCALE GENOMIC DNA]</scope>
    <source>
        <strain evidence="2">98AG31 / pathotype 3-4-7</strain>
    </source>
</reference>
<dbReference type="Proteomes" id="UP000001072">
    <property type="component" value="Unassembled WGS sequence"/>
</dbReference>
<dbReference type="AlphaFoldDB" id="F4RNE7"/>
<accession>F4RNE7</accession>
<protein>
    <submittedName>
        <fullName evidence="1">Uncharacterized protein</fullName>
    </submittedName>
</protein>
<evidence type="ECO:0000313" key="1">
    <source>
        <dbReference type="EMBL" id="EGG06110.1"/>
    </source>
</evidence>
<proteinExistence type="predicted"/>
<gene>
    <name evidence="1" type="ORF">MELLADRAFT_71997</name>
</gene>
<organism evidence="2">
    <name type="scientific">Melampsora larici-populina (strain 98AG31 / pathotype 3-4-7)</name>
    <name type="common">Poplar leaf rust fungus</name>
    <dbReference type="NCBI Taxonomy" id="747676"/>
    <lineage>
        <taxon>Eukaryota</taxon>
        <taxon>Fungi</taxon>
        <taxon>Dikarya</taxon>
        <taxon>Basidiomycota</taxon>
        <taxon>Pucciniomycotina</taxon>
        <taxon>Pucciniomycetes</taxon>
        <taxon>Pucciniales</taxon>
        <taxon>Melampsoraceae</taxon>
        <taxon>Melampsora</taxon>
    </lineage>
</organism>
<dbReference type="KEGG" id="mlr:MELLADRAFT_71997"/>
<sequence length="58" mass="6728">MVTFMSSLDPSLVYRRRLMKVGLAFKQTRSIVRNLGKLSRSCEEGRADWEDLCIRPLP</sequence>
<dbReference type="VEuPathDB" id="FungiDB:MELLADRAFT_71997"/>
<dbReference type="InParanoid" id="F4RNE7"/>
<name>F4RNE7_MELLP</name>
<dbReference type="EMBL" id="GL883110">
    <property type="protein sequence ID" value="EGG06110.1"/>
    <property type="molecule type" value="Genomic_DNA"/>
</dbReference>
<keyword evidence="2" id="KW-1185">Reference proteome</keyword>
<evidence type="ECO:0000313" key="2">
    <source>
        <dbReference type="Proteomes" id="UP000001072"/>
    </source>
</evidence>